<dbReference type="EMBL" id="LAVV01009546">
    <property type="protein sequence ID" value="KNZ50414.1"/>
    <property type="molecule type" value="Genomic_DNA"/>
</dbReference>
<gene>
    <name evidence="3" type="ORF">VP01_443g7</name>
</gene>
<dbReference type="OrthoDB" id="2504869at2759"/>
<feature type="region of interest" description="Disordered" evidence="2">
    <location>
        <begin position="405"/>
        <end position="451"/>
    </location>
</feature>
<evidence type="ECO:0000313" key="3">
    <source>
        <dbReference type="EMBL" id="KNZ50414.1"/>
    </source>
</evidence>
<keyword evidence="1" id="KW-0175">Coiled coil</keyword>
<feature type="compositionally biased region" description="Basic and acidic residues" evidence="2">
    <location>
        <begin position="11"/>
        <end position="24"/>
    </location>
</feature>
<comment type="caution">
    <text evidence="3">The sequence shown here is derived from an EMBL/GenBank/DDBJ whole genome shotgun (WGS) entry which is preliminary data.</text>
</comment>
<dbReference type="Proteomes" id="UP000037035">
    <property type="component" value="Unassembled WGS sequence"/>
</dbReference>
<feature type="region of interest" description="Disordered" evidence="2">
    <location>
        <begin position="644"/>
        <end position="700"/>
    </location>
</feature>
<dbReference type="VEuPathDB" id="FungiDB:VP01_443g7"/>
<feature type="compositionally biased region" description="Acidic residues" evidence="2">
    <location>
        <begin position="670"/>
        <end position="682"/>
    </location>
</feature>
<sequence length="747" mass="84823">MPSSSSPAPSQEEKPICYDSEPERINYFNQLKKSKTIQPKTTTTTTTQQSNITTETTETTTPATDNDELELQPEPVNRLNKLISKYRHQPTTNRNRKSSASSSSSISLLSSNNNNNNNNTKNKKLNTETPLSIDYPILLRLNKCPACNNPWITYKAPSSKLTHIRRCAQLELIPQRHLTERVQAILEEQTQLEHLNAGLIDRHLNKKSLIKNHEPILQETSNNLNLNSNQPNNNNHRKSSLSNLTATKSSSPSANPSPTSFRSSTLKKLYQETMDRNAQVTTKNQHRSFSLWELASGHDDYPYDRSPSFKGKAKLQNHHSSSSSSFPSRHHHRPPSSSSQSDQHEEEYLSMPQYERWTRSELENESERLGYDDGFELPTYALIARAQTAWTNQMGCRPHGLGIFTGKTPSANDESSVDHHQDDSGSASLNHQLRNEDEDYNVDPVDDEQEYPNQFDPYQYSQEDDDIAWENNLLNPEDHNLFIQSDSASEPGPLRPFFESFTKPKLELEYAKLARQIESIEASADDALAEVRLDLDKVPKTKTALTKKVLRLWDALHPDIPTVHSLNPSGTASQPKSSVKILKEKIDLAGLNRVMLLLLNSHEPELYLRILRFEPIQFSVLEDKVKKLLEQEFEERFKAQLALQQSQSQRTAEGEVEGQEHDLTSSSSSDDGDDDNAEENDDQGTKDRQSSKQKTKKCQKRKVKKTAGAIVSVTKQVLHVDTLTRWLDFQAVSYFLLDPAAPRKPRY</sequence>
<feature type="compositionally biased region" description="Low complexity" evidence="2">
    <location>
        <begin position="245"/>
        <end position="260"/>
    </location>
</feature>
<evidence type="ECO:0000256" key="2">
    <source>
        <dbReference type="SAM" id="MobiDB-lite"/>
    </source>
</evidence>
<protein>
    <submittedName>
        <fullName evidence="3">Uncharacterized protein</fullName>
    </submittedName>
</protein>
<evidence type="ECO:0000256" key="1">
    <source>
        <dbReference type="SAM" id="Coils"/>
    </source>
</evidence>
<feature type="compositionally biased region" description="Basic residues" evidence="2">
    <location>
        <begin position="691"/>
        <end position="700"/>
    </location>
</feature>
<evidence type="ECO:0000313" key="4">
    <source>
        <dbReference type="Proteomes" id="UP000037035"/>
    </source>
</evidence>
<feature type="compositionally biased region" description="Low complexity" evidence="2">
    <location>
        <begin position="1"/>
        <end position="10"/>
    </location>
</feature>
<dbReference type="AlphaFoldDB" id="A0A0L6UPH2"/>
<reference evidence="3 4" key="1">
    <citation type="submission" date="2015-08" db="EMBL/GenBank/DDBJ databases">
        <title>Next Generation Sequencing and Analysis of the Genome of Puccinia sorghi L Schw, the Causal Agent of Maize Common Rust.</title>
        <authorList>
            <person name="Rochi L."/>
            <person name="Burguener G."/>
            <person name="Darino M."/>
            <person name="Turjanski A."/>
            <person name="Kreff E."/>
            <person name="Dieguez M.J."/>
            <person name="Sacco F."/>
        </authorList>
    </citation>
    <scope>NUCLEOTIDE SEQUENCE [LARGE SCALE GENOMIC DNA]</scope>
    <source>
        <strain evidence="3 4">RO10H11247</strain>
    </source>
</reference>
<feature type="compositionally biased region" description="Low complexity" evidence="2">
    <location>
        <begin position="318"/>
        <end position="327"/>
    </location>
</feature>
<feature type="coiled-coil region" evidence="1">
    <location>
        <begin position="503"/>
        <end position="530"/>
    </location>
</feature>
<proteinExistence type="predicted"/>
<feature type="region of interest" description="Disordered" evidence="2">
    <location>
        <begin position="1"/>
        <end position="126"/>
    </location>
</feature>
<feature type="compositionally biased region" description="Low complexity" evidence="2">
    <location>
        <begin position="98"/>
        <end position="120"/>
    </location>
</feature>
<name>A0A0L6UPH2_9BASI</name>
<feature type="compositionally biased region" description="Low complexity" evidence="2">
    <location>
        <begin position="36"/>
        <end position="64"/>
    </location>
</feature>
<accession>A0A0L6UPH2</accession>
<feature type="compositionally biased region" description="Acidic residues" evidence="2">
    <location>
        <begin position="436"/>
        <end position="450"/>
    </location>
</feature>
<feature type="region of interest" description="Disordered" evidence="2">
    <location>
        <begin position="221"/>
        <end position="264"/>
    </location>
</feature>
<keyword evidence="4" id="KW-1185">Reference proteome</keyword>
<feature type="region of interest" description="Disordered" evidence="2">
    <location>
        <begin position="303"/>
        <end position="353"/>
    </location>
</feature>
<feature type="compositionally biased region" description="Low complexity" evidence="2">
    <location>
        <begin position="221"/>
        <end position="234"/>
    </location>
</feature>
<organism evidence="3 4">
    <name type="scientific">Puccinia sorghi</name>
    <dbReference type="NCBI Taxonomy" id="27349"/>
    <lineage>
        <taxon>Eukaryota</taxon>
        <taxon>Fungi</taxon>
        <taxon>Dikarya</taxon>
        <taxon>Basidiomycota</taxon>
        <taxon>Pucciniomycotina</taxon>
        <taxon>Pucciniomycetes</taxon>
        <taxon>Pucciniales</taxon>
        <taxon>Pucciniaceae</taxon>
        <taxon>Puccinia</taxon>
    </lineage>
</organism>